<feature type="region of interest" description="Disordered" evidence="2">
    <location>
        <begin position="705"/>
        <end position="813"/>
    </location>
</feature>
<reference evidence="5" key="1">
    <citation type="submission" date="2025-08" db="UniProtKB">
        <authorList>
            <consortium name="RefSeq"/>
        </authorList>
    </citation>
    <scope>IDENTIFICATION</scope>
    <source>
        <tissue evidence="5">Whole organism</tissue>
    </source>
</reference>
<feature type="compositionally biased region" description="Basic and acidic residues" evidence="2">
    <location>
        <begin position="233"/>
        <end position="252"/>
    </location>
</feature>
<evidence type="ECO:0000256" key="2">
    <source>
        <dbReference type="SAM" id="MobiDB-lite"/>
    </source>
</evidence>
<evidence type="ECO:0000256" key="1">
    <source>
        <dbReference type="SAM" id="Coils"/>
    </source>
</evidence>
<keyword evidence="3" id="KW-0812">Transmembrane</keyword>
<dbReference type="OrthoDB" id="6380047at2759"/>
<feature type="compositionally biased region" description="Basic and acidic residues" evidence="2">
    <location>
        <begin position="794"/>
        <end position="804"/>
    </location>
</feature>
<feature type="compositionally biased region" description="Polar residues" evidence="2">
    <location>
        <begin position="1296"/>
        <end position="1309"/>
    </location>
</feature>
<feature type="compositionally biased region" description="Basic and acidic residues" evidence="2">
    <location>
        <begin position="919"/>
        <end position="959"/>
    </location>
</feature>
<evidence type="ECO:0000313" key="4">
    <source>
        <dbReference type="Proteomes" id="UP000694843"/>
    </source>
</evidence>
<keyword evidence="1" id="KW-0175">Coiled coil</keyword>
<feature type="transmembrane region" description="Helical" evidence="3">
    <location>
        <begin position="169"/>
        <end position="190"/>
    </location>
</feature>
<gene>
    <name evidence="5" type="primary">LOC108665959</name>
</gene>
<dbReference type="KEGG" id="hazt:108665959"/>
<keyword evidence="4" id="KW-1185">Reference proteome</keyword>
<feature type="region of interest" description="Disordered" evidence="2">
    <location>
        <begin position="224"/>
        <end position="289"/>
    </location>
</feature>
<feature type="region of interest" description="Disordered" evidence="2">
    <location>
        <begin position="395"/>
        <end position="427"/>
    </location>
</feature>
<dbReference type="Proteomes" id="UP000694843">
    <property type="component" value="Unplaced"/>
</dbReference>
<feature type="region of interest" description="Disordered" evidence="2">
    <location>
        <begin position="1280"/>
        <end position="1309"/>
    </location>
</feature>
<evidence type="ECO:0000313" key="5">
    <source>
        <dbReference type="RefSeq" id="XP_018008258.1"/>
    </source>
</evidence>
<feature type="compositionally biased region" description="Basic residues" evidence="2">
    <location>
        <begin position="739"/>
        <end position="756"/>
    </location>
</feature>
<feature type="region of interest" description="Disordered" evidence="2">
    <location>
        <begin position="1061"/>
        <end position="1104"/>
    </location>
</feature>
<evidence type="ECO:0000256" key="3">
    <source>
        <dbReference type="SAM" id="Phobius"/>
    </source>
</evidence>
<keyword evidence="3" id="KW-1133">Transmembrane helix</keyword>
<keyword evidence="3" id="KW-0472">Membrane</keyword>
<feature type="compositionally biased region" description="Basic residues" evidence="2">
    <location>
        <begin position="578"/>
        <end position="587"/>
    </location>
</feature>
<feature type="compositionally biased region" description="Basic residues" evidence="2">
    <location>
        <begin position="647"/>
        <end position="660"/>
    </location>
</feature>
<feature type="region of interest" description="Disordered" evidence="2">
    <location>
        <begin position="489"/>
        <end position="517"/>
    </location>
</feature>
<dbReference type="GeneID" id="108665959"/>
<feature type="compositionally biased region" description="Basic and acidic residues" evidence="2">
    <location>
        <begin position="872"/>
        <end position="881"/>
    </location>
</feature>
<organism evidence="4 5">
    <name type="scientific">Hyalella azteca</name>
    <name type="common">Amphipod</name>
    <dbReference type="NCBI Taxonomy" id="294128"/>
    <lineage>
        <taxon>Eukaryota</taxon>
        <taxon>Metazoa</taxon>
        <taxon>Ecdysozoa</taxon>
        <taxon>Arthropoda</taxon>
        <taxon>Crustacea</taxon>
        <taxon>Multicrustacea</taxon>
        <taxon>Malacostraca</taxon>
        <taxon>Eumalacostraca</taxon>
        <taxon>Peracarida</taxon>
        <taxon>Amphipoda</taxon>
        <taxon>Senticaudata</taxon>
        <taxon>Talitrida</taxon>
        <taxon>Talitroidea</taxon>
        <taxon>Hyalellidae</taxon>
        <taxon>Hyalella</taxon>
    </lineage>
</organism>
<feature type="region of interest" description="Disordered" evidence="2">
    <location>
        <begin position="872"/>
        <end position="1009"/>
    </location>
</feature>
<accession>A0A8B7N4G8</accession>
<feature type="compositionally biased region" description="Basic and acidic residues" evidence="2">
    <location>
        <begin position="889"/>
        <end position="911"/>
    </location>
</feature>
<proteinExistence type="predicted"/>
<name>A0A8B7N4G8_HYAAZ</name>
<feature type="compositionally biased region" description="Basic residues" evidence="2">
    <location>
        <begin position="545"/>
        <end position="559"/>
    </location>
</feature>
<feature type="compositionally biased region" description="Basic and acidic residues" evidence="2">
    <location>
        <begin position="974"/>
        <end position="1002"/>
    </location>
</feature>
<feature type="region of interest" description="Disordered" evidence="2">
    <location>
        <begin position="545"/>
        <end position="670"/>
    </location>
</feature>
<sequence>MTLVGFSSTALATVLHEEVRETSFHSLDERDPRNVASSRSQNDLLPLILAREELTDLAKATMVRRSALRRAREEEALEVERLRKIREDAAEAERLRISTEEAAERARRTRIQMEMDEAEMRRVRALEQFNETERQRREMQLEDRLRQLEDQDMPPEPQKNRSCKKYCRAFKVSFGIFLSLGLIFVFYLIVASIMGESAPLDIFNLDHTEDPLLVNINKRNPGINVTLRSNMDNSKEKKKIDETKSSPDRNDDNQSGSGFDNVVVNPYDTSKAYENPSSNDRSEHGNFDDVVLSSFDPSIGGLNPGGQITRDSFGNLIIEPYDIQTKDGTVIVEYVDGSPIKNDETVSVVDLEGEIPYISGEDQALSPSNPSDIAYLPSFVASTEDRFANRNRESVLQDSDRHFGSQSINPHEIEPPATPSSSSTTFDDVIRRSDSVAGDYDYYLPPIHVDGPMQTSYEDRAVERSDVAAFSPTHLPSPVFAQSFENVPESNQRRPFKISGGVRPSSGGGGLRSDRRPSLEKLESEIIETLLNIAEKDETNRRLRVMPRVNPHRHIRRPSTRMEAPPSLRHRNPDQSRRPNHRTKRPMSRRESMRIRQAQNIPSLPSPDMITAPPSSLTQPGRYLGPRPGFRPPTAEDPLVGMETSRRVRYGNHRGPRNTKTHVPPPEFRYPKSAENIQDIISHMSAHDSPATMAFSRQKRLPEGFKVGNQDHVLSPSFRKIPDSRSKERRHTIPPPGRKIPRKSSPKNRSPFKTKIRASPNDPDGEDEVIFNDDGSVVHISNNPPPLQYGHSVEVSHEERKRPDPTQIRDYSSSYKEYHPPVYEKKPKVKPIKVMLDVYPSPNHIGYGGKPKYESKYYIEDEFDIHDRRQSIERDEFRHPDPYPSSPDRYNDDRYRSPDHRSRLAEDRAAGSDDGLQYSDDRSRFLDDASRYSNDRSRYSGDKPRYPDERSRNSEDRSRYTNQTPKHRGSYYNSHEKFSNPESRHSLDEASSYDKSRHHPSDRLPTITSSDNQHTITLHINLYDRKPDYNRFNRRMDTSASMPQPTLLASSQMRMASMEPGDVLRSSVSSSLEPRRSSVEGRIPTKVHQSSTSEPEGDAEPSDPELKQAMKELGISIDLKKRFSALDVYRALMRNTRNMRQRANFRPGGAGPIAAGLIAPKPLDEEEEASILSTVENALAQINELLPQSLRFILPTAAESEPKAAHLRGIVNKVNNENFDYTDGFEAKLDNDEQKINSTNASKLSKLINANPVSPEFSRRMGKLVSVDVHPLLVNLIDNDAEDQNSTQESEMKFSVDSSTDNPGQNSTEITSEMLGASENEKQSNDVSLNALDVNDVIINGDNFVELTTESERNENEDFSTVTFGSLDVSDDTVTLSHKISP</sequence>
<dbReference type="RefSeq" id="XP_018008258.1">
    <property type="nucleotide sequence ID" value="XM_018152769.2"/>
</dbReference>
<protein>
    <submittedName>
        <fullName evidence="5">Uncharacterized protein LOC108665959</fullName>
    </submittedName>
</protein>
<feature type="coiled-coil region" evidence="1">
    <location>
        <begin position="72"/>
        <end position="151"/>
    </location>
</feature>
<feature type="compositionally biased region" description="Low complexity" evidence="2">
    <location>
        <begin position="1063"/>
        <end position="1072"/>
    </location>
</feature>